<proteinExistence type="predicted"/>
<name>A0A6J1WS76_GALME</name>
<keyword evidence="1" id="KW-0560">Oxidoreductase</keyword>
<organism evidence="2 3">
    <name type="scientific">Galleria mellonella</name>
    <name type="common">Greater wax moth</name>
    <dbReference type="NCBI Taxonomy" id="7137"/>
    <lineage>
        <taxon>Eukaryota</taxon>
        <taxon>Metazoa</taxon>
        <taxon>Ecdysozoa</taxon>
        <taxon>Arthropoda</taxon>
        <taxon>Hexapoda</taxon>
        <taxon>Insecta</taxon>
        <taxon>Pterygota</taxon>
        <taxon>Neoptera</taxon>
        <taxon>Endopterygota</taxon>
        <taxon>Lepidoptera</taxon>
        <taxon>Glossata</taxon>
        <taxon>Ditrysia</taxon>
        <taxon>Pyraloidea</taxon>
        <taxon>Pyralidae</taxon>
        <taxon>Galleriinae</taxon>
        <taxon>Galleria</taxon>
    </lineage>
</organism>
<evidence type="ECO:0000256" key="1">
    <source>
        <dbReference type="ARBA" id="ARBA00023002"/>
    </source>
</evidence>
<dbReference type="PROSITE" id="PS00061">
    <property type="entry name" value="ADH_SHORT"/>
    <property type="match status" value="1"/>
</dbReference>
<dbReference type="GO" id="GO:0016491">
    <property type="term" value="F:oxidoreductase activity"/>
    <property type="evidence" value="ECO:0007669"/>
    <property type="project" value="UniProtKB-KW"/>
</dbReference>
<protein>
    <submittedName>
        <fullName evidence="3">3-oxoacyl-[acyl-carrier-protein] reductase FabG-like</fullName>
    </submittedName>
</protein>
<dbReference type="Gene3D" id="3.40.50.720">
    <property type="entry name" value="NAD(P)-binding Rossmann-like Domain"/>
    <property type="match status" value="1"/>
</dbReference>
<dbReference type="PRINTS" id="PR00080">
    <property type="entry name" value="SDRFAMILY"/>
</dbReference>
<reference evidence="3" key="1">
    <citation type="submission" date="2025-08" db="UniProtKB">
        <authorList>
            <consortium name="RefSeq"/>
        </authorList>
    </citation>
    <scope>IDENTIFICATION</scope>
    <source>
        <tissue evidence="3">Whole larvae</tissue>
    </source>
</reference>
<gene>
    <name evidence="3" type="primary">LOC113515230</name>
</gene>
<keyword evidence="2" id="KW-1185">Reference proteome</keyword>
<dbReference type="RefSeq" id="XP_026755191.1">
    <property type="nucleotide sequence ID" value="XM_026899390.3"/>
</dbReference>
<dbReference type="Proteomes" id="UP001652740">
    <property type="component" value="Unplaced"/>
</dbReference>
<dbReference type="GeneID" id="113515230"/>
<dbReference type="InterPro" id="IPR020904">
    <property type="entry name" value="Sc_DH/Rdtase_CS"/>
</dbReference>
<dbReference type="InterPro" id="IPR002347">
    <property type="entry name" value="SDR_fam"/>
</dbReference>
<evidence type="ECO:0000313" key="3">
    <source>
        <dbReference type="RefSeq" id="XP_026755191.1"/>
    </source>
</evidence>
<dbReference type="OrthoDB" id="47007at2759"/>
<sequence>MSFANKIVLVTGASAGIGATTAVMFAKEGAKVVILGRNEANLKKTADEIKRIGSTPLVIKADVSKDEDAKRTIDNTIEKFGKLDVLINNAGVMRLGLLIDNSIIKTYDEMLNTNVRGMVNLTSLAAPHLIKTKGNIINISSIAGKIHFLPALNVYGMSKAAVSHFTRGAAMELSPLGVRVNTISPGLVGTELTIKAGVDIPIEEFSKKSLLGKYSSCEEVAELILYLASDKAKSVTGSNYFIDNGLTMGGED</sequence>
<dbReference type="FunFam" id="3.40.50.720:FF:000084">
    <property type="entry name" value="Short-chain dehydrogenase reductase"/>
    <property type="match status" value="1"/>
</dbReference>
<dbReference type="SUPFAM" id="SSF51735">
    <property type="entry name" value="NAD(P)-binding Rossmann-fold domains"/>
    <property type="match status" value="1"/>
</dbReference>
<dbReference type="InterPro" id="IPR036291">
    <property type="entry name" value="NAD(P)-bd_dom_sf"/>
</dbReference>
<dbReference type="PANTHER" id="PTHR43975:SF2">
    <property type="entry name" value="EG:BACR7A4.14 PROTEIN-RELATED"/>
    <property type="match status" value="1"/>
</dbReference>
<dbReference type="PRINTS" id="PR00081">
    <property type="entry name" value="GDHRDH"/>
</dbReference>
<dbReference type="AlphaFoldDB" id="A0A6J1WS76"/>
<accession>A0A6J1WS76</accession>
<dbReference type="PANTHER" id="PTHR43975">
    <property type="entry name" value="ZGC:101858"/>
    <property type="match status" value="1"/>
</dbReference>
<dbReference type="KEGG" id="gmw:113515230"/>
<dbReference type="InParanoid" id="A0A6J1WS76"/>
<evidence type="ECO:0000313" key="2">
    <source>
        <dbReference type="Proteomes" id="UP001652740"/>
    </source>
</evidence>
<dbReference type="Pfam" id="PF13561">
    <property type="entry name" value="adh_short_C2"/>
    <property type="match status" value="1"/>
</dbReference>